<dbReference type="SUPFAM" id="SSF52266">
    <property type="entry name" value="SGNH hydrolase"/>
    <property type="match status" value="1"/>
</dbReference>
<evidence type="ECO:0000313" key="4">
    <source>
        <dbReference type="Proteomes" id="UP000478493"/>
    </source>
</evidence>
<dbReference type="GO" id="GO:0004622">
    <property type="term" value="F:phosphatidylcholine lysophospholipase activity"/>
    <property type="evidence" value="ECO:0007669"/>
    <property type="project" value="TreeGrafter"/>
</dbReference>
<dbReference type="Gene3D" id="2.60.40.10">
    <property type="entry name" value="Immunoglobulins"/>
    <property type="match status" value="2"/>
</dbReference>
<accession>A0A5M5LZ98</accession>
<dbReference type="Proteomes" id="UP000478493">
    <property type="component" value="Unassembled WGS sequence"/>
</dbReference>
<gene>
    <name evidence="3" type="ORF">F3B85_22430</name>
</gene>
<dbReference type="PROSITE" id="PS51257">
    <property type="entry name" value="PROKAR_LIPOPROTEIN"/>
    <property type="match status" value="1"/>
</dbReference>
<feature type="chain" id="PRO_5030133179" description="SGNH hydrolase-type esterase domain-containing protein" evidence="1">
    <location>
        <begin position="23"/>
        <end position="513"/>
    </location>
</feature>
<dbReference type="InterPro" id="IPR013783">
    <property type="entry name" value="Ig-like_fold"/>
</dbReference>
<dbReference type="EMBL" id="VWGP01000022">
    <property type="protein sequence ID" value="KAA4529163.1"/>
    <property type="molecule type" value="Genomic_DNA"/>
</dbReference>
<dbReference type="Pfam" id="PF13472">
    <property type="entry name" value="Lipase_GDSL_2"/>
    <property type="match status" value="1"/>
</dbReference>
<feature type="domain" description="SGNH hydrolase-type esterase" evidence="2">
    <location>
        <begin position="54"/>
        <end position="227"/>
    </location>
</feature>
<evidence type="ECO:0000313" key="3">
    <source>
        <dbReference type="EMBL" id="KAA4529163.1"/>
    </source>
</evidence>
<dbReference type="InterPro" id="IPR036514">
    <property type="entry name" value="SGNH_hydro_sf"/>
</dbReference>
<feature type="signal peptide" evidence="1">
    <location>
        <begin position="1"/>
        <end position="22"/>
    </location>
</feature>
<dbReference type="Gene3D" id="3.40.50.1110">
    <property type="entry name" value="SGNH hydrolase"/>
    <property type="match status" value="1"/>
</dbReference>
<organism evidence="3 4">
    <name type="scientific">Bacteroides ovatus</name>
    <dbReference type="NCBI Taxonomy" id="28116"/>
    <lineage>
        <taxon>Bacteria</taxon>
        <taxon>Pseudomonadati</taxon>
        <taxon>Bacteroidota</taxon>
        <taxon>Bacteroidia</taxon>
        <taxon>Bacteroidales</taxon>
        <taxon>Bacteroidaceae</taxon>
        <taxon>Bacteroides</taxon>
    </lineage>
</organism>
<dbReference type="AlphaFoldDB" id="A0A5M5LZ98"/>
<reference evidence="3 4" key="1">
    <citation type="journal article" date="2019" name="Nat. Med.">
        <title>A library of human gut bacterial isolates paired with longitudinal multiomics data enables mechanistic microbiome research.</title>
        <authorList>
            <person name="Poyet M."/>
            <person name="Groussin M."/>
            <person name="Gibbons S.M."/>
            <person name="Avila-Pacheco J."/>
            <person name="Jiang X."/>
            <person name="Kearney S.M."/>
            <person name="Perrotta A.R."/>
            <person name="Berdy B."/>
            <person name="Zhao S."/>
            <person name="Lieberman T.D."/>
            <person name="Swanson P.K."/>
            <person name="Smith M."/>
            <person name="Roesemann S."/>
            <person name="Alexander J.E."/>
            <person name="Rich S.A."/>
            <person name="Livny J."/>
            <person name="Vlamakis H."/>
            <person name="Clish C."/>
            <person name="Bullock K."/>
            <person name="Deik A."/>
            <person name="Scott J."/>
            <person name="Pierce K.A."/>
            <person name="Xavier R.J."/>
            <person name="Alm E.J."/>
        </authorList>
    </citation>
    <scope>NUCLEOTIDE SEQUENCE [LARGE SCALE GENOMIC DNA]</scope>
    <source>
        <strain evidence="3 4">BIOML-A41</strain>
    </source>
</reference>
<comment type="caution">
    <text evidence="3">The sequence shown here is derived from an EMBL/GenBank/DDBJ whole genome shotgun (WGS) entry which is preliminary data.</text>
</comment>
<dbReference type="PANTHER" id="PTHR30383">
    <property type="entry name" value="THIOESTERASE 1/PROTEASE 1/LYSOPHOSPHOLIPASE L1"/>
    <property type="match status" value="1"/>
</dbReference>
<proteinExistence type="predicted"/>
<dbReference type="PANTHER" id="PTHR30383:SF5">
    <property type="entry name" value="SGNH HYDROLASE-TYPE ESTERASE DOMAIN-CONTAINING PROTEIN"/>
    <property type="match status" value="1"/>
</dbReference>
<protein>
    <recommendedName>
        <fullName evidence="2">SGNH hydrolase-type esterase domain-containing protein</fullName>
    </recommendedName>
</protein>
<sequence>MNNMIKRWSLLLGFLFTMLSTACSSNEDTKNEDSSTPEVDEVVARAQQPVKVVCVGNSITEGFGNTCQEKAWPGQLGKLLGSGYTVLNCGVSGTTMFKNSDAPYWNTDRFIKAKEANPQILIIALGTNDADPWRWNQLKEEFKPNYLDMVAEFRQNGKDPIIYVCLAPPLFGPDKAPQNQMVETELIPRVKEIAGEIGAYIIDFHQPLLGASKEFPDNVHPDDAGSALMAQIAYNKIKDAQVIKPNISVTKGEIIKESIAVVEKGSTVTFKPEPAKGNWKWNGPQGFTSTDRIIKLENVQRGGTYTAVYTDMTGNRSIINFLVSIKGEQGSTITPQVQDMQGRWAKSSFIRVNPGGNVTLAPEVENEKGGSWAWTGPENFFAGTREVRLQTVLPTQAGKYTATYTDDYGRQSSIDFTIAVEGTTICPELISYINYGGWKNVNEMEVKEGDSVTFGPHPSNGDWHWEGPDGFTSDRREATVSNFNSQKAGEYIGTFTNAVGCRVELTITLKLKK</sequence>
<evidence type="ECO:0000256" key="1">
    <source>
        <dbReference type="SAM" id="SignalP"/>
    </source>
</evidence>
<keyword evidence="1" id="KW-0732">Signal</keyword>
<evidence type="ECO:0000259" key="2">
    <source>
        <dbReference type="Pfam" id="PF13472"/>
    </source>
</evidence>
<dbReference type="RefSeq" id="WP_080564490.1">
    <property type="nucleotide sequence ID" value="NZ_CABKQC010000001.1"/>
</dbReference>
<dbReference type="InterPro" id="IPR013830">
    <property type="entry name" value="SGNH_hydro"/>
</dbReference>
<dbReference type="InterPro" id="IPR051532">
    <property type="entry name" value="Ester_Hydrolysis_Enzymes"/>
</dbReference>
<name>A0A5M5LZ98_BACOV</name>